<evidence type="ECO:0000313" key="2">
    <source>
        <dbReference type="WBParaSite" id="L893_g33185.t1"/>
    </source>
</evidence>
<proteinExistence type="predicted"/>
<dbReference type="Proteomes" id="UP000095287">
    <property type="component" value="Unplaced"/>
</dbReference>
<accession>A0A1I8A6I8</accession>
<dbReference type="AlphaFoldDB" id="A0A1I8A6I8"/>
<keyword evidence="1" id="KW-1185">Reference proteome</keyword>
<protein>
    <submittedName>
        <fullName evidence="2">N-acetyltransferase domain-containing protein</fullName>
    </submittedName>
</protein>
<evidence type="ECO:0000313" key="1">
    <source>
        <dbReference type="Proteomes" id="UP000095287"/>
    </source>
</evidence>
<reference evidence="2" key="1">
    <citation type="submission" date="2016-11" db="UniProtKB">
        <authorList>
            <consortium name="WormBaseParasite"/>
        </authorList>
    </citation>
    <scope>IDENTIFICATION</scope>
</reference>
<dbReference type="WBParaSite" id="L893_g33185.t1">
    <property type="protein sequence ID" value="L893_g33185.t1"/>
    <property type="gene ID" value="L893_g33185"/>
</dbReference>
<sequence>MTSIRPFEPADIFKFGPMYIHMGNKSNAVELLLKYYFTYPDYCIVAAHHTGEIMGYAAGSERQDPLLRIPVKLFAYLGTFSGIAHTCASSFIMTAHAYFVSNKGWDMCAEIYWKISSLGMADMSMVSVRVNSHDYMIQMVVSEMTKWFPEVTLQDWYITAERLAGQYGQDALEHARQQLALQQINQGGQGNGQNR</sequence>
<name>A0A1I8A6I8_9BILA</name>
<organism evidence="1 2">
    <name type="scientific">Steinernema glaseri</name>
    <dbReference type="NCBI Taxonomy" id="37863"/>
    <lineage>
        <taxon>Eukaryota</taxon>
        <taxon>Metazoa</taxon>
        <taxon>Ecdysozoa</taxon>
        <taxon>Nematoda</taxon>
        <taxon>Chromadorea</taxon>
        <taxon>Rhabditida</taxon>
        <taxon>Tylenchina</taxon>
        <taxon>Panagrolaimomorpha</taxon>
        <taxon>Strongyloidoidea</taxon>
        <taxon>Steinernematidae</taxon>
        <taxon>Steinernema</taxon>
    </lineage>
</organism>